<dbReference type="PANTHER" id="PTHR30329">
    <property type="entry name" value="STATOR ELEMENT OF FLAGELLAR MOTOR COMPLEX"/>
    <property type="match status" value="1"/>
</dbReference>
<gene>
    <name evidence="4" type="ORF">CLW00_10144</name>
</gene>
<evidence type="ECO:0000256" key="2">
    <source>
        <dbReference type="SAM" id="SignalP"/>
    </source>
</evidence>
<keyword evidence="1" id="KW-0472">Membrane</keyword>
<dbReference type="Gene3D" id="3.30.1330.60">
    <property type="entry name" value="OmpA-like domain"/>
    <property type="match status" value="1"/>
</dbReference>
<sequence length="564" mass="62641">MIKLNMSKILKASGLFLLAFSVFLPLQAQMVNTLKGINSPYDEHHPVVSPDGDLYFSVGFHPDNKGGSSDFGDIWRSKKDKNGNWAKPERVASLSTAGNDVVVGFPDPISILVYHEGVERSQGIHQYSKFGSDYNYLRPLDISNFKNNSKQFGGRLSEDGMTIIMSINSFGSFGNEDIYVSFKQSENSWTSPLNLGEVINSYGQEQTPYLSSDQRILYFSANRGGKGRGKDIFFAERLDETWTSWSDPKAIKYVNSPGTEMGYVPFSSADSSAVFSSTQNSEGFGDLMTVRFDKIIPSAELTEAAPDDMIKEEQTALSELAQVDEMLTETLEQEEDLATLSPNDSIQAVEEVIVQNTDDEGDAEVTSSTFEKIKVISAADREEIEHSLFLVNVRGERKKMDTQEMLLESLDAEEWTAVFVSSKGFLPKDLTKSQWSALPNNELILQPATVGAKIILDNIQFNRGTSDFADSKSIQVLDQLVVFLQENKEVKVRLEGHTDSAGDPVLNKDLSLKRASKIRGYLTLNGIQFERIRISGWGGTKPIADNSTDEGRNLNRRVELTIEG</sequence>
<dbReference type="PROSITE" id="PS51123">
    <property type="entry name" value="OMPA_2"/>
    <property type="match status" value="1"/>
</dbReference>
<accession>A0A2T0WUL9</accession>
<proteinExistence type="predicted"/>
<name>A0A2T0WUL9_9BACT</name>
<organism evidence="4 5">
    <name type="scientific">Mongoliibacter ruber</name>
    <dbReference type="NCBI Taxonomy" id="1750599"/>
    <lineage>
        <taxon>Bacteria</taxon>
        <taxon>Pseudomonadati</taxon>
        <taxon>Bacteroidota</taxon>
        <taxon>Cytophagia</taxon>
        <taxon>Cytophagales</taxon>
        <taxon>Cyclobacteriaceae</taxon>
        <taxon>Mongoliibacter</taxon>
    </lineage>
</organism>
<keyword evidence="5" id="KW-1185">Reference proteome</keyword>
<feature type="signal peptide" evidence="2">
    <location>
        <begin position="1"/>
        <end position="28"/>
    </location>
</feature>
<dbReference type="AlphaFoldDB" id="A0A2T0WUL9"/>
<dbReference type="PANTHER" id="PTHR30329:SF21">
    <property type="entry name" value="LIPOPROTEIN YIAD-RELATED"/>
    <property type="match status" value="1"/>
</dbReference>
<evidence type="ECO:0000313" key="4">
    <source>
        <dbReference type="EMBL" id="PRY90385.1"/>
    </source>
</evidence>
<dbReference type="InterPro" id="IPR011659">
    <property type="entry name" value="WD40"/>
</dbReference>
<evidence type="ECO:0000313" key="5">
    <source>
        <dbReference type="Proteomes" id="UP000238157"/>
    </source>
</evidence>
<feature type="chain" id="PRO_5015606701" evidence="2">
    <location>
        <begin position="29"/>
        <end position="564"/>
    </location>
</feature>
<dbReference type="Pfam" id="PF07676">
    <property type="entry name" value="PD40"/>
    <property type="match status" value="1"/>
</dbReference>
<dbReference type="GO" id="GO:0016020">
    <property type="term" value="C:membrane"/>
    <property type="evidence" value="ECO:0007669"/>
    <property type="project" value="UniProtKB-UniRule"/>
</dbReference>
<dbReference type="InterPro" id="IPR006665">
    <property type="entry name" value="OmpA-like"/>
</dbReference>
<dbReference type="SUPFAM" id="SSF103088">
    <property type="entry name" value="OmpA-like"/>
    <property type="match status" value="1"/>
</dbReference>
<feature type="domain" description="OmpA-like" evidence="3">
    <location>
        <begin position="448"/>
        <end position="564"/>
    </location>
</feature>
<evidence type="ECO:0000259" key="3">
    <source>
        <dbReference type="PROSITE" id="PS51123"/>
    </source>
</evidence>
<evidence type="ECO:0000256" key="1">
    <source>
        <dbReference type="PROSITE-ProRule" id="PRU00473"/>
    </source>
</evidence>
<comment type="caution">
    <text evidence="4">The sequence shown here is derived from an EMBL/GenBank/DDBJ whole genome shotgun (WGS) entry which is preliminary data.</text>
</comment>
<reference evidence="4 5" key="1">
    <citation type="submission" date="2018-03" db="EMBL/GenBank/DDBJ databases">
        <title>Genomic Encyclopedia of Archaeal and Bacterial Type Strains, Phase II (KMG-II): from individual species to whole genera.</title>
        <authorList>
            <person name="Goeker M."/>
        </authorList>
    </citation>
    <scope>NUCLEOTIDE SEQUENCE [LARGE SCALE GENOMIC DNA]</scope>
    <source>
        <strain evidence="4 5">DSM 27929</strain>
    </source>
</reference>
<dbReference type="EMBL" id="PVTR01000001">
    <property type="protein sequence ID" value="PRY90385.1"/>
    <property type="molecule type" value="Genomic_DNA"/>
</dbReference>
<dbReference type="Proteomes" id="UP000238157">
    <property type="component" value="Unassembled WGS sequence"/>
</dbReference>
<dbReference type="InterPro" id="IPR050330">
    <property type="entry name" value="Bact_OuterMem_StrucFunc"/>
</dbReference>
<protein>
    <submittedName>
        <fullName evidence="4">WD40 repeat protein</fullName>
    </submittedName>
</protein>
<dbReference type="CDD" id="cd07185">
    <property type="entry name" value="OmpA_C-like"/>
    <property type="match status" value="1"/>
</dbReference>
<keyword evidence="2" id="KW-0732">Signal</keyword>
<dbReference type="OrthoDB" id="9809364at2"/>
<dbReference type="InterPro" id="IPR036737">
    <property type="entry name" value="OmpA-like_sf"/>
</dbReference>
<dbReference type="Pfam" id="PF00691">
    <property type="entry name" value="OmpA"/>
    <property type="match status" value="1"/>
</dbReference>